<dbReference type="Gene3D" id="1.10.10.10">
    <property type="entry name" value="Winged helix-like DNA-binding domain superfamily/Winged helix DNA-binding domain"/>
    <property type="match status" value="1"/>
</dbReference>
<dbReference type="PROSITE" id="PS50921">
    <property type="entry name" value="ANTAR"/>
    <property type="match status" value="1"/>
</dbReference>
<evidence type="ECO:0000256" key="1">
    <source>
        <dbReference type="ARBA" id="ARBA00022679"/>
    </source>
</evidence>
<evidence type="ECO:0000256" key="4">
    <source>
        <dbReference type="ARBA" id="ARBA00023163"/>
    </source>
</evidence>
<dbReference type="Proteomes" id="UP000829069">
    <property type="component" value="Chromosome"/>
</dbReference>
<keyword evidence="1" id="KW-0808">Transferase</keyword>
<dbReference type="SMART" id="SM00065">
    <property type="entry name" value="GAF"/>
    <property type="match status" value="1"/>
</dbReference>
<dbReference type="InterPro" id="IPR012074">
    <property type="entry name" value="GAF_ANTAR"/>
</dbReference>
<dbReference type="PIRSF" id="PIRSF036625">
    <property type="entry name" value="GAF_ANTAR"/>
    <property type="match status" value="1"/>
</dbReference>
<sequence length="247" mass="27045">MPGENHEASALTVEEFLHDAAVDSTDIEVFLNALSRLAVHNLSHLDEELLCGITLLRHKKAGTVASSSERAQRVDEIQYDYADGPCLRAAREGELVHVAEVRDDARWPEYRPRVIEEGIRSILGVPIPIDSGDSAALNLYSNESGRFDEGAIESAQQYARQASRALSLAVRLARHRDAEADLEAALESRTTVALAIGIIMGQNRCSQEEAFALLRSASSRRNIKLRDLAADLVSSADPSSEGTHFDR</sequence>
<dbReference type="Gene3D" id="3.30.450.40">
    <property type="match status" value="1"/>
</dbReference>
<dbReference type="InterPro" id="IPR036388">
    <property type="entry name" value="WH-like_DNA-bd_sf"/>
</dbReference>
<keyword evidence="4" id="KW-0804">Transcription</keyword>
<name>A0ABY3WA76_9MICC</name>
<dbReference type="SUPFAM" id="SSF55781">
    <property type="entry name" value="GAF domain-like"/>
    <property type="match status" value="1"/>
</dbReference>
<dbReference type="SMART" id="SM01012">
    <property type="entry name" value="ANTAR"/>
    <property type="match status" value="1"/>
</dbReference>
<evidence type="ECO:0000259" key="5">
    <source>
        <dbReference type="PROSITE" id="PS50921"/>
    </source>
</evidence>
<dbReference type="InterPro" id="IPR011006">
    <property type="entry name" value="CheY-like_superfamily"/>
</dbReference>
<reference evidence="6 7" key="1">
    <citation type="submission" date="2022-03" db="EMBL/GenBank/DDBJ databases">
        <title>Isotopic signatures of nitrous oxide derived from detoxification processes.</title>
        <authorList>
            <person name="Behrendt U."/>
            <person name="Buchen C."/>
            <person name="Well R."/>
            <person name="Ulrich A."/>
            <person name="Rohe L."/>
            <person name="Kolb S."/>
            <person name="Schloter M."/>
            <person name="Horn M.A."/>
            <person name="Augustin J."/>
        </authorList>
    </citation>
    <scope>NUCLEOTIDE SEQUENCE [LARGE SCALE GENOMIC DNA]</scope>
    <source>
        <strain evidence="6 7">S4-C24</strain>
    </source>
</reference>
<evidence type="ECO:0000313" key="6">
    <source>
        <dbReference type="EMBL" id="UNK45227.1"/>
    </source>
</evidence>
<proteinExistence type="predicted"/>
<dbReference type="RefSeq" id="WP_241913494.1">
    <property type="nucleotide sequence ID" value="NZ_CP093326.1"/>
</dbReference>
<dbReference type="EMBL" id="CP093326">
    <property type="protein sequence ID" value="UNK45227.1"/>
    <property type="molecule type" value="Genomic_DNA"/>
</dbReference>
<dbReference type="Pfam" id="PF03861">
    <property type="entry name" value="ANTAR"/>
    <property type="match status" value="1"/>
</dbReference>
<evidence type="ECO:0000256" key="2">
    <source>
        <dbReference type="ARBA" id="ARBA00022777"/>
    </source>
</evidence>
<gene>
    <name evidence="6" type="ORF">MNQ99_14980</name>
</gene>
<evidence type="ECO:0000313" key="7">
    <source>
        <dbReference type="Proteomes" id="UP000829069"/>
    </source>
</evidence>
<dbReference type="InterPro" id="IPR005561">
    <property type="entry name" value="ANTAR"/>
</dbReference>
<dbReference type="SUPFAM" id="SSF52172">
    <property type="entry name" value="CheY-like"/>
    <property type="match status" value="1"/>
</dbReference>
<feature type="domain" description="ANTAR" evidence="5">
    <location>
        <begin position="172"/>
        <end position="233"/>
    </location>
</feature>
<dbReference type="Pfam" id="PF13185">
    <property type="entry name" value="GAF_2"/>
    <property type="match status" value="1"/>
</dbReference>
<keyword evidence="2" id="KW-0418">Kinase</keyword>
<keyword evidence="7" id="KW-1185">Reference proteome</keyword>
<keyword evidence="3" id="KW-0805">Transcription regulation</keyword>
<dbReference type="InterPro" id="IPR003018">
    <property type="entry name" value="GAF"/>
</dbReference>
<organism evidence="6 7">
    <name type="scientific">Arthrobacter sulfonylureivorans</name>
    <dbReference type="NCBI Taxonomy" id="2486855"/>
    <lineage>
        <taxon>Bacteria</taxon>
        <taxon>Bacillati</taxon>
        <taxon>Actinomycetota</taxon>
        <taxon>Actinomycetes</taxon>
        <taxon>Micrococcales</taxon>
        <taxon>Micrococcaceae</taxon>
        <taxon>Arthrobacter</taxon>
    </lineage>
</organism>
<evidence type="ECO:0000256" key="3">
    <source>
        <dbReference type="ARBA" id="ARBA00023015"/>
    </source>
</evidence>
<dbReference type="InterPro" id="IPR029016">
    <property type="entry name" value="GAF-like_dom_sf"/>
</dbReference>
<protein>
    <submittedName>
        <fullName evidence="6">GAF and ANTAR domain-containing protein</fullName>
    </submittedName>
</protein>
<accession>A0ABY3WA76</accession>